<dbReference type="AlphaFoldDB" id="A0A183C2A8"/>
<accession>A0A183C2A8</accession>
<reference evidence="2" key="1">
    <citation type="submission" date="2013-12" db="EMBL/GenBank/DDBJ databases">
        <authorList>
            <person name="Aslett M."/>
        </authorList>
    </citation>
    <scope>NUCLEOTIDE SEQUENCE [LARGE SCALE GENOMIC DNA]</scope>
    <source>
        <strain evidence="2">Lindley</strain>
    </source>
</reference>
<feature type="transmembrane region" description="Helical" evidence="1">
    <location>
        <begin position="61"/>
        <end position="86"/>
    </location>
</feature>
<feature type="transmembrane region" description="Helical" evidence="1">
    <location>
        <begin position="33"/>
        <end position="55"/>
    </location>
</feature>
<keyword evidence="1" id="KW-0472">Membrane</keyword>
<dbReference type="Proteomes" id="UP000050741">
    <property type="component" value="Unassembled WGS sequence"/>
</dbReference>
<dbReference type="WBParaSite" id="GPLIN_000700200">
    <property type="protein sequence ID" value="GPLIN_000700200"/>
    <property type="gene ID" value="GPLIN_000700200"/>
</dbReference>
<protein>
    <submittedName>
        <fullName evidence="3">Aa_trans domain-containing protein</fullName>
    </submittedName>
</protein>
<keyword evidence="1" id="KW-0812">Transmembrane</keyword>
<evidence type="ECO:0000256" key="1">
    <source>
        <dbReference type="SAM" id="Phobius"/>
    </source>
</evidence>
<organism evidence="2 3">
    <name type="scientific">Globodera pallida</name>
    <name type="common">Potato cyst nematode worm</name>
    <name type="synonym">Heterodera pallida</name>
    <dbReference type="NCBI Taxonomy" id="36090"/>
    <lineage>
        <taxon>Eukaryota</taxon>
        <taxon>Metazoa</taxon>
        <taxon>Ecdysozoa</taxon>
        <taxon>Nematoda</taxon>
        <taxon>Chromadorea</taxon>
        <taxon>Rhabditida</taxon>
        <taxon>Tylenchina</taxon>
        <taxon>Tylenchomorpha</taxon>
        <taxon>Tylenchoidea</taxon>
        <taxon>Heteroderidae</taxon>
        <taxon>Heteroderinae</taxon>
        <taxon>Globodera</taxon>
    </lineage>
</organism>
<reference evidence="3" key="3">
    <citation type="submission" date="2016-06" db="UniProtKB">
        <authorList>
            <consortium name="WormBaseParasite"/>
        </authorList>
    </citation>
    <scope>IDENTIFICATION</scope>
</reference>
<keyword evidence="2" id="KW-1185">Reference proteome</keyword>
<keyword evidence="1" id="KW-1133">Transmembrane helix</keyword>
<sequence length="87" mass="9099">MVTTGFNDRISNDHHALPFVLSRRGKREGGNQPVGCIVLGLSAFVAAVTGALEIAKVFPGGVIAIAICFGAAVLCLILMICACNWLK</sequence>
<evidence type="ECO:0000313" key="3">
    <source>
        <dbReference type="WBParaSite" id="GPLIN_000700200"/>
    </source>
</evidence>
<name>A0A183C2A8_GLOPA</name>
<proteinExistence type="predicted"/>
<evidence type="ECO:0000313" key="2">
    <source>
        <dbReference type="Proteomes" id="UP000050741"/>
    </source>
</evidence>
<reference evidence="2" key="2">
    <citation type="submission" date="2014-05" db="EMBL/GenBank/DDBJ databases">
        <title>The genome and life-stage specific transcriptomes of Globodera pallida elucidate key aspects of plant parasitism by a cyst nematode.</title>
        <authorList>
            <person name="Cotton J.A."/>
            <person name="Lilley C.J."/>
            <person name="Jones L.M."/>
            <person name="Kikuchi T."/>
            <person name="Reid A.J."/>
            <person name="Thorpe P."/>
            <person name="Tsai I.J."/>
            <person name="Beasley H."/>
            <person name="Blok V."/>
            <person name="Cock P.J.A."/>
            <person name="Van den Akker S.E."/>
            <person name="Holroyd N."/>
            <person name="Hunt M."/>
            <person name="Mantelin S."/>
            <person name="Naghra H."/>
            <person name="Pain A."/>
            <person name="Palomares-Rius J.E."/>
            <person name="Zarowiecki M."/>
            <person name="Berriman M."/>
            <person name="Jones J.T."/>
            <person name="Urwin P.E."/>
        </authorList>
    </citation>
    <scope>NUCLEOTIDE SEQUENCE [LARGE SCALE GENOMIC DNA]</scope>
    <source>
        <strain evidence="2">Lindley</strain>
    </source>
</reference>